<dbReference type="InterPro" id="IPR001304">
    <property type="entry name" value="C-type_lectin-like"/>
</dbReference>
<name>A0A3P8UN75_CYNSE</name>
<reference evidence="3" key="2">
    <citation type="submission" date="2025-08" db="UniProtKB">
        <authorList>
            <consortium name="Ensembl"/>
        </authorList>
    </citation>
    <scope>IDENTIFICATION</scope>
</reference>
<evidence type="ECO:0000313" key="4">
    <source>
        <dbReference type="Proteomes" id="UP000265120"/>
    </source>
</evidence>
<dbReference type="InterPro" id="IPR016187">
    <property type="entry name" value="CTDL_fold"/>
</dbReference>
<reference evidence="3" key="3">
    <citation type="submission" date="2025-09" db="UniProtKB">
        <authorList>
            <consortium name="Ensembl"/>
        </authorList>
    </citation>
    <scope>IDENTIFICATION</scope>
</reference>
<protein>
    <recommendedName>
        <fullName evidence="2">C-type lectin domain-containing protein</fullName>
    </recommendedName>
</protein>
<dbReference type="GeneTree" id="ENSGT00940000177492"/>
<sequence length="132" mass="15284">MELSPEGGLQSHPAGWNRYSSGCYLFVTPSRNWDAAVTFCKRLGASLTSIRSPSEYRLLQHWTRSEGYYTSWIGGSYYRGWRWLDGSLFSYQNWYSQLSVTYNPCVYLNTGRGWSNSRCSIARPFICQKRSC</sequence>
<organism evidence="3 4">
    <name type="scientific">Cynoglossus semilaevis</name>
    <name type="common">Tongue sole</name>
    <dbReference type="NCBI Taxonomy" id="244447"/>
    <lineage>
        <taxon>Eukaryota</taxon>
        <taxon>Metazoa</taxon>
        <taxon>Chordata</taxon>
        <taxon>Craniata</taxon>
        <taxon>Vertebrata</taxon>
        <taxon>Euteleostomi</taxon>
        <taxon>Actinopterygii</taxon>
        <taxon>Neopterygii</taxon>
        <taxon>Teleostei</taxon>
        <taxon>Neoteleostei</taxon>
        <taxon>Acanthomorphata</taxon>
        <taxon>Carangaria</taxon>
        <taxon>Pleuronectiformes</taxon>
        <taxon>Pleuronectoidei</taxon>
        <taxon>Cynoglossidae</taxon>
        <taxon>Cynoglossinae</taxon>
        <taxon>Cynoglossus</taxon>
    </lineage>
</organism>
<dbReference type="Ensembl" id="ENSCSET00000004719.1">
    <property type="protein sequence ID" value="ENSCSEP00000004663.1"/>
    <property type="gene ID" value="ENSCSEG00000003024.1"/>
</dbReference>
<dbReference type="OMA" id="MPFPFVC"/>
<dbReference type="SUPFAM" id="SSF56436">
    <property type="entry name" value="C-type lectin-like"/>
    <property type="match status" value="1"/>
</dbReference>
<dbReference type="AlphaFoldDB" id="A0A3P8UN75"/>
<dbReference type="InParanoid" id="A0A3P8UN75"/>
<dbReference type="PANTHER" id="PTHR22803">
    <property type="entry name" value="MANNOSE, PHOSPHOLIPASE, LECTIN RECEPTOR RELATED"/>
    <property type="match status" value="1"/>
</dbReference>
<feature type="domain" description="C-type lectin" evidence="2">
    <location>
        <begin position="19"/>
        <end position="128"/>
    </location>
</feature>
<keyword evidence="4" id="KW-1185">Reference proteome</keyword>
<dbReference type="PROSITE" id="PS50041">
    <property type="entry name" value="C_TYPE_LECTIN_2"/>
    <property type="match status" value="1"/>
</dbReference>
<dbReference type="SMART" id="SM00034">
    <property type="entry name" value="CLECT"/>
    <property type="match status" value="1"/>
</dbReference>
<dbReference type="Pfam" id="PF00059">
    <property type="entry name" value="Lectin_C"/>
    <property type="match status" value="1"/>
</dbReference>
<reference evidence="3 4" key="1">
    <citation type="journal article" date="2014" name="Nat. Genet.">
        <title>Whole-genome sequence of a flatfish provides insights into ZW sex chromosome evolution and adaptation to a benthic lifestyle.</title>
        <authorList>
            <person name="Chen S."/>
            <person name="Zhang G."/>
            <person name="Shao C."/>
            <person name="Huang Q."/>
            <person name="Liu G."/>
            <person name="Zhang P."/>
            <person name="Song W."/>
            <person name="An N."/>
            <person name="Chalopin D."/>
            <person name="Volff J.N."/>
            <person name="Hong Y."/>
            <person name="Li Q."/>
            <person name="Sha Z."/>
            <person name="Zhou H."/>
            <person name="Xie M."/>
            <person name="Yu Q."/>
            <person name="Liu Y."/>
            <person name="Xiang H."/>
            <person name="Wang N."/>
            <person name="Wu K."/>
            <person name="Yang C."/>
            <person name="Zhou Q."/>
            <person name="Liao X."/>
            <person name="Yang L."/>
            <person name="Hu Q."/>
            <person name="Zhang J."/>
            <person name="Meng L."/>
            <person name="Jin L."/>
            <person name="Tian Y."/>
            <person name="Lian J."/>
            <person name="Yang J."/>
            <person name="Miao G."/>
            <person name="Liu S."/>
            <person name="Liang Z."/>
            <person name="Yan F."/>
            <person name="Li Y."/>
            <person name="Sun B."/>
            <person name="Zhang H."/>
            <person name="Zhang J."/>
            <person name="Zhu Y."/>
            <person name="Du M."/>
            <person name="Zhao Y."/>
            <person name="Schartl M."/>
            <person name="Tang Q."/>
            <person name="Wang J."/>
        </authorList>
    </citation>
    <scope>NUCLEOTIDE SEQUENCE</scope>
</reference>
<evidence type="ECO:0000259" key="2">
    <source>
        <dbReference type="PROSITE" id="PS50041"/>
    </source>
</evidence>
<keyword evidence="1" id="KW-1015">Disulfide bond</keyword>
<dbReference type="InterPro" id="IPR018378">
    <property type="entry name" value="C-type_lectin_CS"/>
</dbReference>
<dbReference type="Gene3D" id="3.10.100.10">
    <property type="entry name" value="Mannose-Binding Protein A, subunit A"/>
    <property type="match status" value="1"/>
</dbReference>
<evidence type="ECO:0000256" key="1">
    <source>
        <dbReference type="ARBA" id="ARBA00023157"/>
    </source>
</evidence>
<dbReference type="CDD" id="cd00037">
    <property type="entry name" value="CLECT"/>
    <property type="match status" value="1"/>
</dbReference>
<evidence type="ECO:0000313" key="3">
    <source>
        <dbReference type="Ensembl" id="ENSCSEP00000004663.1"/>
    </source>
</evidence>
<dbReference type="InterPro" id="IPR050111">
    <property type="entry name" value="C-type_lectin/snaclec_domain"/>
</dbReference>
<proteinExistence type="predicted"/>
<dbReference type="PROSITE" id="PS00615">
    <property type="entry name" value="C_TYPE_LECTIN_1"/>
    <property type="match status" value="1"/>
</dbReference>
<accession>A0A3P8UN75</accession>
<dbReference type="Proteomes" id="UP000265120">
    <property type="component" value="Chromosome 15"/>
</dbReference>
<dbReference type="InterPro" id="IPR016186">
    <property type="entry name" value="C-type_lectin-like/link_sf"/>
</dbReference>